<dbReference type="SUPFAM" id="SSF52540">
    <property type="entry name" value="P-loop containing nucleoside triphosphate hydrolases"/>
    <property type="match status" value="1"/>
</dbReference>
<evidence type="ECO:0000259" key="3">
    <source>
        <dbReference type="PROSITE" id="PS50837"/>
    </source>
</evidence>
<feature type="domain" description="NACHT" evidence="3">
    <location>
        <begin position="256"/>
        <end position="401"/>
    </location>
</feature>
<dbReference type="Gene3D" id="3.40.50.300">
    <property type="entry name" value="P-loop containing nucleotide triphosphate hydrolases"/>
    <property type="match status" value="1"/>
</dbReference>
<dbReference type="Pfam" id="PF24883">
    <property type="entry name" value="NPHP3_N"/>
    <property type="match status" value="1"/>
</dbReference>
<sequence>MKEALKALLARRSTRTPRPNPAGSQSGGNSAAVAISQDPESADDTYQKPPNTVLRPNHLKALKSGLILLLSKVEPMVEGTPAKIAFSAVNTIIDLASTVSANNDHIFALLEQVSHHVDAVSCALPETPSPEIRARINALSDCLIAESTGLESLLKRNTLKKILECDEDIAKIETAMRNINGRLNNFHIQISVLTATGVEKSNADDALLTLYNASAADATHDAGESFTRPPCHPDTRLEILAHLTTWSEDTSDSASPILWMHGPAGTGKSAIAQSFCDKLYGQKTLAGSFFFKRGHPSRGNPTKLWPTIAYQLAQMSTPYKTAIARRLRSDPALLNKSLPAQLQRLVIDPYHDVDTSDGRSLVIVIDGLDECEGDSRQEEILRSLPNLASCPMLRILIVSRPEVHIKQVFDEAALSYCWHLTVPGSYDDVRVYLTDAFENIRKTHKAMASVSCPWPDAYLISRITDESFGHFIYAATVIRFVEDKYCDPIDQLAIVTEPQPSEQDSNFVSPFPALDELYLQILSKVPVQLPLSRVLSVIAARFNSDLSIAQIGQLLGLKHEKISLTIQRLHSLIRIDKRLKISEADAQYMSVYHASFLDFLCDRNRAQNFYFNDIDQQNLAMNMLEALSQESSHSDDLHLPYDLISCLPFITTVRLTPELITLLYCIRLDLILSLNSFNFPEDVGGRFIEWLELHQAPHNLIEEWAENFFMKRFNEQCNGVLASRETPEILEFELHNIDFVRSTTSCDLIRIVQMYRLGSLHFSSLLMCPCSGIQTVREIQQLSDKDVRSIISAAQPMLENNDKRAWDLFLWSLAHPTRIREVHPDPSLEVIAIWCLNEIENGKEQSFIPPSWSHILRSCPPTPDLLDILRCNQENVCSFIGGRFNEMPIDNLYHHWHNILKWLQTFPDPPIDMLEFVKNHLPADYVEDDAMWIRWKEFTGW</sequence>
<dbReference type="InterPro" id="IPR059179">
    <property type="entry name" value="MLKL-like_MCAfunc"/>
</dbReference>
<dbReference type="EMBL" id="JAWWNJ010000205">
    <property type="protein sequence ID" value="KAK6971754.1"/>
    <property type="molecule type" value="Genomic_DNA"/>
</dbReference>
<dbReference type="InterPro" id="IPR027417">
    <property type="entry name" value="P-loop_NTPase"/>
</dbReference>
<protein>
    <recommendedName>
        <fullName evidence="3">NACHT domain-containing protein</fullName>
    </recommendedName>
</protein>
<dbReference type="CDD" id="cd21037">
    <property type="entry name" value="MLKL_NTD"/>
    <property type="match status" value="1"/>
</dbReference>
<dbReference type="AlphaFoldDB" id="A0AAV9Z724"/>
<dbReference type="PANTHER" id="PTHR10039">
    <property type="entry name" value="AMELOGENIN"/>
    <property type="match status" value="1"/>
</dbReference>
<keyword evidence="5" id="KW-1185">Reference proteome</keyword>
<name>A0AAV9Z724_9AGAR</name>
<evidence type="ECO:0000256" key="2">
    <source>
        <dbReference type="SAM" id="MobiDB-lite"/>
    </source>
</evidence>
<evidence type="ECO:0000256" key="1">
    <source>
        <dbReference type="ARBA" id="ARBA00022737"/>
    </source>
</evidence>
<keyword evidence="1" id="KW-0677">Repeat</keyword>
<comment type="caution">
    <text evidence="4">The sequence shown here is derived from an EMBL/GenBank/DDBJ whole genome shotgun (WGS) entry which is preliminary data.</text>
</comment>
<gene>
    <name evidence="4" type="ORF">R3P38DRAFT_3141306</name>
</gene>
<dbReference type="InterPro" id="IPR007111">
    <property type="entry name" value="NACHT_NTPase"/>
</dbReference>
<feature type="region of interest" description="Disordered" evidence="2">
    <location>
        <begin position="1"/>
        <end position="54"/>
    </location>
</feature>
<proteinExistence type="predicted"/>
<reference evidence="4 5" key="1">
    <citation type="journal article" date="2024" name="J Genomics">
        <title>Draft genome sequencing and assembly of Favolaschia claudopus CIRM-BRFM 2984 isolated from oak limbs.</title>
        <authorList>
            <person name="Navarro D."/>
            <person name="Drula E."/>
            <person name="Chaduli D."/>
            <person name="Cazenave R."/>
            <person name="Ahrendt S."/>
            <person name="Wang J."/>
            <person name="Lipzen A."/>
            <person name="Daum C."/>
            <person name="Barry K."/>
            <person name="Grigoriev I.V."/>
            <person name="Favel A."/>
            <person name="Rosso M.N."/>
            <person name="Martin F."/>
        </authorList>
    </citation>
    <scope>NUCLEOTIDE SEQUENCE [LARGE SCALE GENOMIC DNA]</scope>
    <source>
        <strain evidence="4 5">CIRM-BRFM 2984</strain>
    </source>
</reference>
<evidence type="ECO:0000313" key="5">
    <source>
        <dbReference type="Proteomes" id="UP001362999"/>
    </source>
</evidence>
<accession>A0AAV9Z724</accession>
<dbReference type="Proteomes" id="UP001362999">
    <property type="component" value="Unassembled WGS sequence"/>
</dbReference>
<dbReference type="InterPro" id="IPR056884">
    <property type="entry name" value="NPHP3-like_N"/>
</dbReference>
<dbReference type="PROSITE" id="PS50837">
    <property type="entry name" value="NACHT"/>
    <property type="match status" value="1"/>
</dbReference>
<organism evidence="4 5">
    <name type="scientific">Favolaschia claudopus</name>
    <dbReference type="NCBI Taxonomy" id="2862362"/>
    <lineage>
        <taxon>Eukaryota</taxon>
        <taxon>Fungi</taxon>
        <taxon>Dikarya</taxon>
        <taxon>Basidiomycota</taxon>
        <taxon>Agaricomycotina</taxon>
        <taxon>Agaricomycetes</taxon>
        <taxon>Agaricomycetidae</taxon>
        <taxon>Agaricales</taxon>
        <taxon>Marasmiineae</taxon>
        <taxon>Mycenaceae</taxon>
        <taxon>Favolaschia</taxon>
    </lineage>
</organism>
<evidence type="ECO:0000313" key="4">
    <source>
        <dbReference type="EMBL" id="KAK6971754.1"/>
    </source>
</evidence>
<dbReference type="PANTHER" id="PTHR10039:SF17">
    <property type="entry name" value="FUNGAL STAND N-TERMINAL GOODBYE DOMAIN-CONTAINING PROTEIN-RELATED"/>
    <property type="match status" value="1"/>
</dbReference>